<dbReference type="EC" id="2.5.1.15" evidence="5 13"/>
<dbReference type="PROSITE" id="PS00792">
    <property type="entry name" value="DHPS_1"/>
    <property type="match status" value="1"/>
</dbReference>
<evidence type="ECO:0000256" key="1">
    <source>
        <dbReference type="ARBA" id="ARBA00000012"/>
    </source>
</evidence>
<dbReference type="InterPro" id="IPR011005">
    <property type="entry name" value="Dihydropteroate_synth-like_sf"/>
</dbReference>
<evidence type="ECO:0000313" key="15">
    <source>
        <dbReference type="EMBL" id="NEU04933.1"/>
    </source>
</evidence>
<comment type="catalytic activity">
    <reaction evidence="1">
        <text>(7,8-dihydropterin-6-yl)methyl diphosphate + 4-aminobenzoate = 7,8-dihydropteroate + diphosphate</text>
        <dbReference type="Rhea" id="RHEA:19949"/>
        <dbReference type="ChEBI" id="CHEBI:17836"/>
        <dbReference type="ChEBI" id="CHEBI:17839"/>
        <dbReference type="ChEBI" id="CHEBI:33019"/>
        <dbReference type="ChEBI" id="CHEBI:72950"/>
        <dbReference type="EC" id="2.5.1.15"/>
    </reaction>
</comment>
<keyword evidence="7 13" id="KW-0808">Transferase</keyword>
<evidence type="ECO:0000259" key="14">
    <source>
        <dbReference type="PROSITE" id="PS50972"/>
    </source>
</evidence>
<dbReference type="EMBL" id="JAAGPU010000014">
    <property type="protein sequence ID" value="NEU04933.1"/>
    <property type="molecule type" value="Genomic_DNA"/>
</dbReference>
<dbReference type="InterPro" id="IPR045031">
    <property type="entry name" value="DHP_synth-like"/>
</dbReference>
<evidence type="ECO:0000256" key="7">
    <source>
        <dbReference type="ARBA" id="ARBA00022679"/>
    </source>
</evidence>
<evidence type="ECO:0000256" key="12">
    <source>
        <dbReference type="ARBA" id="ARBA00053449"/>
    </source>
</evidence>
<dbReference type="SUPFAM" id="SSF51717">
    <property type="entry name" value="Dihydropteroate synthetase-like"/>
    <property type="match status" value="1"/>
</dbReference>
<dbReference type="Proteomes" id="UP000481872">
    <property type="component" value="Unassembled WGS sequence"/>
</dbReference>
<dbReference type="PROSITE" id="PS50972">
    <property type="entry name" value="PTERIN_BINDING"/>
    <property type="match status" value="1"/>
</dbReference>
<evidence type="ECO:0000256" key="8">
    <source>
        <dbReference type="ARBA" id="ARBA00022723"/>
    </source>
</evidence>
<dbReference type="PANTHER" id="PTHR20941:SF1">
    <property type="entry name" value="FOLIC ACID SYNTHESIS PROTEIN FOL1"/>
    <property type="match status" value="1"/>
</dbReference>
<dbReference type="CDD" id="cd00739">
    <property type="entry name" value="DHPS"/>
    <property type="match status" value="1"/>
</dbReference>
<evidence type="ECO:0000256" key="10">
    <source>
        <dbReference type="ARBA" id="ARBA00022909"/>
    </source>
</evidence>
<comment type="pathway">
    <text evidence="3 13">Cofactor biosynthesis; tetrahydrofolate biosynthesis; 7,8-dihydrofolate from 2-amino-4-hydroxy-6-hydroxymethyl-7,8-dihydropteridine diphosphate and 4-aminobenzoate: step 1/2.</text>
</comment>
<dbReference type="PANTHER" id="PTHR20941">
    <property type="entry name" value="FOLATE SYNTHESIS PROTEINS"/>
    <property type="match status" value="1"/>
</dbReference>
<comment type="function">
    <text evidence="12 13">Catalyzes the condensation of para-aminobenzoate (pABA) with 6-hydroxymethyl-7,8-dihydropterin diphosphate (DHPt-PP) to form 7,8-dihydropteroate (H2Pte), the immediate precursor of folate derivatives.</text>
</comment>
<dbReference type="RefSeq" id="WP_061995159.1">
    <property type="nucleotide sequence ID" value="NZ_JAAGPU010000014.1"/>
</dbReference>
<protein>
    <recommendedName>
        <fullName evidence="6 13">Dihydropteroate synthase</fullName>
        <shortName evidence="13">DHPS</shortName>
        <ecNumber evidence="5 13">2.5.1.15</ecNumber>
    </recommendedName>
    <alternativeName>
        <fullName evidence="11 13">Dihydropteroate pyrophosphorylase</fullName>
    </alternativeName>
</protein>
<dbReference type="GO" id="GO:0046654">
    <property type="term" value="P:tetrahydrofolate biosynthetic process"/>
    <property type="evidence" value="ECO:0007669"/>
    <property type="project" value="UniProtKB-UniPathway"/>
</dbReference>
<dbReference type="Gene3D" id="3.20.20.20">
    <property type="entry name" value="Dihydropteroate synthase-like"/>
    <property type="match status" value="1"/>
</dbReference>
<dbReference type="InterPro" id="IPR000489">
    <property type="entry name" value="Pterin-binding_dom"/>
</dbReference>
<evidence type="ECO:0000256" key="11">
    <source>
        <dbReference type="ARBA" id="ARBA00030193"/>
    </source>
</evidence>
<reference evidence="15 16" key="1">
    <citation type="submission" date="2020-02" db="EMBL/GenBank/DDBJ databases">
        <title>Genome assembly of a novel Clostridium senegalense strain.</title>
        <authorList>
            <person name="Gupta T.B."/>
            <person name="Jauregui R."/>
            <person name="Maclean P."/>
            <person name="Nawarathana A."/>
            <person name="Brightwell G."/>
        </authorList>
    </citation>
    <scope>NUCLEOTIDE SEQUENCE [LARGE SCALE GENOMIC DNA]</scope>
    <source>
        <strain evidence="15 16">AGRFS4</strain>
    </source>
</reference>
<dbReference type="GO" id="GO:0046656">
    <property type="term" value="P:folic acid biosynthetic process"/>
    <property type="evidence" value="ECO:0007669"/>
    <property type="project" value="UniProtKB-KW"/>
</dbReference>
<accession>A0A6M0H4C2</accession>
<dbReference type="PROSITE" id="PS00793">
    <property type="entry name" value="DHPS_2"/>
    <property type="match status" value="1"/>
</dbReference>
<evidence type="ECO:0000256" key="4">
    <source>
        <dbReference type="ARBA" id="ARBA00009503"/>
    </source>
</evidence>
<dbReference type="InterPro" id="IPR006390">
    <property type="entry name" value="DHP_synth_dom"/>
</dbReference>
<dbReference type="GO" id="GO:0004156">
    <property type="term" value="F:dihydropteroate synthase activity"/>
    <property type="evidence" value="ECO:0007669"/>
    <property type="project" value="UniProtKB-EC"/>
</dbReference>
<dbReference type="GO" id="GO:0046872">
    <property type="term" value="F:metal ion binding"/>
    <property type="evidence" value="ECO:0007669"/>
    <property type="project" value="UniProtKB-KW"/>
</dbReference>
<evidence type="ECO:0000256" key="9">
    <source>
        <dbReference type="ARBA" id="ARBA00022842"/>
    </source>
</evidence>
<sequence>MKIGNREFDLHERTIIMGILNVTPDSFSDGGNFNTVDNAVKRAIEMIKNGADIIDIGGESTRPGHKSVGLEEELERVIPVIKAIRKETDIPISIDTYKAEVARQAIENGASLINDVWGFKKDPEIAKVAAKYNVPCCLMHNRDNKEYKNIISDMIVDLEESINIALDAGVKKENIILDPGVGFAKTYEDNLVVMKNLKEFKKMGYPILLGTSRKSFIGKALNIEEPKDRLEGTLSTTVMGIMAGCEFIRIHDVKENKRIATMTDIILKSK</sequence>
<keyword evidence="8 13" id="KW-0479">Metal-binding</keyword>
<dbReference type="FunFam" id="3.20.20.20:FF:000006">
    <property type="entry name" value="Dihydropteroate synthase"/>
    <property type="match status" value="1"/>
</dbReference>
<evidence type="ECO:0000256" key="3">
    <source>
        <dbReference type="ARBA" id="ARBA00004763"/>
    </source>
</evidence>
<comment type="similarity">
    <text evidence="4 13">Belongs to the DHPS family.</text>
</comment>
<keyword evidence="9 13" id="KW-0460">Magnesium</keyword>
<comment type="caution">
    <text evidence="15">The sequence shown here is derived from an EMBL/GenBank/DDBJ whole genome shotgun (WGS) entry which is preliminary data.</text>
</comment>
<keyword evidence="10 13" id="KW-0289">Folate biosynthesis</keyword>
<name>A0A6M0H4C2_9CLOT</name>
<dbReference type="NCBIfam" id="TIGR01496">
    <property type="entry name" value="DHPS"/>
    <property type="match status" value="1"/>
</dbReference>
<evidence type="ECO:0000256" key="13">
    <source>
        <dbReference type="RuleBase" id="RU361205"/>
    </source>
</evidence>
<dbReference type="Pfam" id="PF00809">
    <property type="entry name" value="Pterin_bind"/>
    <property type="match status" value="1"/>
</dbReference>
<evidence type="ECO:0000256" key="6">
    <source>
        <dbReference type="ARBA" id="ARBA00016919"/>
    </source>
</evidence>
<dbReference type="GO" id="GO:0005829">
    <property type="term" value="C:cytosol"/>
    <property type="evidence" value="ECO:0007669"/>
    <property type="project" value="TreeGrafter"/>
</dbReference>
<dbReference type="AlphaFoldDB" id="A0A6M0H4C2"/>
<proteinExistence type="inferred from homology"/>
<evidence type="ECO:0000256" key="2">
    <source>
        <dbReference type="ARBA" id="ARBA00001946"/>
    </source>
</evidence>
<comment type="cofactor">
    <cofactor evidence="2 13">
        <name>Mg(2+)</name>
        <dbReference type="ChEBI" id="CHEBI:18420"/>
    </cofactor>
</comment>
<feature type="domain" description="Pterin-binding" evidence="14">
    <location>
        <begin position="14"/>
        <end position="261"/>
    </location>
</feature>
<organism evidence="15 16">
    <name type="scientific">Clostridium senegalense</name>
    <dbReference type="NCBI Taxonomy" id="1465809"/>
    <lineage>
        <taxon>Bacteria</taxon>
        <taxon>Bacillati</taxon>
        <taxon>Bacillota</taxon>
        <taxon>Clostridia</taxon>
        <taxon>Eubacteriales</taxon>
        <taxon>Clostridiaceae</taxon>
        <taxon>Clostridium</taxon>
    </lineage>
</organism>
<gene>
    <name evidence="15" type="primary">folP</name>
    <name evidence="15" type="ORF">G3M99_08715</name>
</gene>
<keyword evidence="16" id="KW-1185">Reference proteome</keyword>
<evidence type="ECO:0000256" key="5">
    <source>
        <dbReference type="ARBA" id="ARBA00012458"/>
    </source>
</evidence>
<evidence type="ECO:0000313" key="16">
    <source>
        <dbReference type="Proteomes" id="UP000481872"/>
    </source>
</evidence>
<dbReference type="UniPathway" id="UPA00077">
    <property type="reaction ID" value="UER00156"/>
</dbReference>